<dbReference type="AlphaFoldDB" id="A0A3S1B4T2"/>
<gene>
    <name evidence="1" type="ORF">ECE50_002410</name>
</gene>
<keyword evidence="2" id="KW-1185">Reference proteome</keyword>
<protein>
    <submittedName>
        <fullName evidence="1">Uncharacterized protein</fullName>
    </submittedName>
</protein>
<comment type="caution">
    <text evidence="1">The sequence shown here is derived from an EMBL/GenBank/DDBJ whole genome shotgun (WGS) entry which is preliminary data.</text>
</comment>
<sequence length="389" mass="45232">MENNQYQHTLNVILKNNQELKEASIRRVLVVYEEVEFFIGDTCILFDRFRLCRRFFGEQIPIDVSCLNKKYTALYESFSRNNPHVNSVNSLGYEDIDFASYDVVVCIAYDEELLLKALHVRYGERFLADECRLAVFSFSGLLLIRGRNLNIKFPSYEKLFSFLQDVLEEPHELYLAPEEQEWADTWLKNQNLKEGERLLILLDSSSSREKLMKVEVYFEILRYLLRQENVKVLIFDEKNIGKEEFYKQWLGSRLMKKVIFSKGTQLRESIAILGSGYTKMVLGPCTGLVHCASAIFNNYVKNGMPVSNVPLIMTYTGKWDADSWWGNAPLVNCLLLLDHEGHAQLRTLSSLDPAVRADYHDRLTCNEYASDMIINYISERMGDVTRKPR</sequence>
<evidence type="ECO:0000313" key="2">
    <source>
        <dbReference type="Proteomes" id="UP000281028"/>
    </source>
</evidence>
<dbReference type="Proteomes" id="UP000281028">
    <property type="component" value="Unassembled WGS sequence"/>
</dbReference>
<evidence type="ECO:0000313" key="1">
    <source>
        <dbReference type="EMBL" id="NSL85665.1"/>
    </source>
</evidence>
<reference evidence="1" key="1">
    <citation type="submission" date="2020-05" db="EMBL/GenBank/DDBJ databases">
        <title>Chitinophaga laudate sp. nov., isolated from a tropical peat swamp.</title>
        <authorList>
            <person name="Goh C.B.S."/>
            <person name="Lee M.S."/>
            <person name="Parimannan S."/>
            <person name="Pasbakhsh P."/>
            <person name="Yule C.M."/>
            <person name="Rajandas H."/>
            <person name="Loke S."/>
            <person name="Croft L."/>
            <person name="Tan J.B.L."/>
        </authorList>
    </citation>
    <scope>NUCLEOTIDE SEQUENCE</scope>
    <source>
        <strain evidence="1">Mgbs1</strain>
    </source>
</reference>
<dbReference type="SUPFAM" id="SSF53756">
    <property type="entry name" value="UDP-Glycosyltransferase/glycogen phosphorylase"/>
    <property type="match status" value="1"/>
</dbReference>
<dbReference type="OrthoDB" id="656785at2"/>
<dbReference type="Gene3D" id="3.40.50.2000">
    <property type="entry name" value="Glycogen Phosphorylase B"/>
    <property type="match status" value="1"/>
</dbReference>
<accession>A0A3S1B4T2</accession>
<proteinExistence type="predicted"/>
<name>A0A3S1B4T2_9BACT</name>
<organism evidence="1 2">
    <name type="scientific">Chitinophaga solisilvae</name>
    <dbReference type="NCBI Taxonomy" id="1233460"/>
    <lineage>
        <taxon>Bacteria</taxon>
        <taxon>Pseudomonadati</taxon>
        <taxon>Bacteroidota</taxon>
        <taxon>Chitinophagia</taxon>
        <taxon>Chitinophagales</taxon>
        <taxon>Chitinophagaceae</taxon>
        <taxon>Chitinophaga</taxon>
    </lineage>
</organism>
<dbReference type="EMBL" id="RIAR02000001">
    <property type="protein sequence ID" value="NSL85665.1"/>
    <property type="molecule type" value="Genomic_DNA"/>
</dbReference>